<comment type="caution">
    <text evidence="2">The sequence shown here is derived from an EMBL/GenBank/DDBJ whole genome shotgun (WGS) entry which is preliminary data.</text>
</comment>
<dbReference type="EMBL" id="JBBKTX010000002">
    <property type="protein sequence ID" value="MFK4751141.1"/>
    <property type="molecule type" value="Genomic_DNA"/>
</dbReference>
<reference evidence="2 3" key="1">
    <citation type="submission" date="2024-03" db="EMBL/GenBank/DDBJ databases">
        <title>High-quality draft genome sequence of Oceanobacter sp. wDCs-4.</title>
        <authorList>
            <person name="Dong C."/>
        </authorList>
    </citation>
    <scope>NUCLEOTIDE SEQUENCE [LARGE SCALE GENOMIC DNA]</scope>
    <source>
        <strain evidence="3">wDCs-4</strain>
    </source>
</reference>
<keyword evidence="1" id="KW-0732">Signal</keyword>
<feature type="chain" id="PRO_5047346151" description="Peptidase family M48" evidence="1">
    <location>
        <begin position="21"/>
        <end position="182"/>
    </location>
</feature>
<gene>
    <name evidence="2" type="ORF">WG929_01850</name>
</gene>
<proteinExistence type="predicted"/>
<keyword evidence="3" id="KW-1185">Reference proteome</keyword>
<evidence type="ECO:0000313" key="3">
    <source>
        <dbReference type="Proteomes" id="UP001620597"/>
    </source>
</evidence>
<dbReference type="Proteomes" id="UP001620597">
    <property type="component" value="Unassembled WGS sequence"/>
</dbReference>
<dbReference type="RefSeq" id="WP_416204653.1">
    <property type="nucleotide sequence ID" value="NZ_JBBKTX010000002.1"/>
</dbReference>
<protein>
    <recommendedName>
        <fullName evidence="4">Peptidase family M48</fullName>
    </recommendedName>
</protein>
<sequence>MTFKYLSALLLSLTVFTAAAQPCDIARTSYYNIDIALQDIRQIYKLLCPSKCGHITISAEGVRNNAQAKYLRAQETEISYDPEWMGYLARTYGESVPFAILAHELGHHIDFNTSSYNRMTDWQQELSADAWAGCALALANMGTSEFEQAMRYSMAVSPSETHPGWQKRNSAIRGGYWRCKQK</sequence>
<name>A0ABW8NDV5_9GAMM</name>
<evidence type="ECO:0008006" key="4">
    <source>
        <dbReference type="Google" id="ProtNLM"/>
    </source>
</evidence>
<feature type="signal peptide" evidence="1">
    <location>
        <begin position="1"/>
        <end position="20"/>
    </location>
</feature>
<evidence type="ECO:0000313" key="2">
    <source>
        <dbReference type="EMBL" id="MFK4751141.1"/>
    </source>
</evidence>
<evidence type="ECO:0000256" key="1">
    <source>
        <dbReference type="SAM" id="SignalP"/>
    </source>
</evidence>
<organism evidence="2 3">
    <name type="scientific">Oceanobacter antarcticus</name>
    <dbReference type="NCBI Taxonomy" id="3133425"/>
    <lineage>
        <taxon>Bacteria</taxon>
        <taxon>Pseudomonadati</taxon>
        <taxon>Pseudomonadota</taxon>
        <taxon>Gammaproteobacteria</taxon>
        <taxon>Oceanospirillales</taxon>
        <taxon>Oceanospirillaceae</taxon>
        <taxon>Oceanobacter</taxon>
    </lineage>
</organism>
<accession>A0ABW8NDV5</accession>